<feature type="transmembrane region" description="Helical" evidence="2">
    <location>
        <begin position="6"/>
        <end position="26"/>
    </location>
</feature>
<gene>
    <name evidence="3" type="ORF">HUG17_3104</name>
</gene>
<evidence type="ECO:0000256" key="2">
    <source>
        <dbReference type="SAM" id="Phobius"/>
    </source>
</evidence>
<keyword evidence="2" id="KW-0472">Membrane</keyword>
<evidence type="ECO:0000313" key="3">
    <source>
        <dbReference type="EMBL" id="KAH7639071.1"/>
    </source>
</evidence>
<keyword evidence="2" id="KW-1133">Transmembrane helix</keyword>
<dbReference type="Proteomes" id="UP000828236">
    <property type="component" value="Unassembled WGS sequence"/>
</dbReference>
<dbReference type="AlphaFoldDB" id="A0A9D4NU42"/>
<proteinExistence type="predicted"/>
<name>A0A9D4NU42_DERFA</name>
<reference evidence="3" key="1">
    <citation type="submission" date="2020-06" db="EMBL/GenBank/DDBJ databases">
        <authorList>
            <person name="Ji K."/>
            <person name="Li J."/>
        </authorList>
    </citation>
    <scope>NUCLEOTIDE SEQUENCE</scope>
    <source>
        <strain evidence="3">JKM2019</strain>
        <tissue evidence="3">Whole body</tissue>
    </source>
</reference>
<feature type="region of interest" description="Disordered" evidence="1">
    <location>
        <begin position="103"/>
        <end position="131"/>
    </location>
</feature>
<keyword evidence="2" id="KW-0812">Transmembrane</keyword>
<dbReference type="EMBL" id="SDOV01000007">
    <property type="protein sequence ID" value="KAH7639071.1"/>
    <property type="molecule type" value="Genomic_DNA"/>
</dbReference>
<accession>A0A9D4NU42</accession>
<protein>
    <submittedName>
        <fullName evidence="3">Uncharacterized protein</fullName>
    </submittedName>
</protein>
<evidence type="ECO:0000256" key="1">
    <source>
        <dbReference type="SAM" id="MobiDB-lite"/>
    </source>
</evidence>
<feature type="compositionally biased region" description="Polar residues" evidence="1">
    <location>
        <begin position="122"/>
        <end position="131"/>
    </location>
</feature>
<reference evidence="3" key="2">
    <citation type="journal article" date="2021" name="World Allergy Organ. J.">
        <title>Chromosome-level assembly of Dermatophagoides farinae genome and transcriptome reveals two novel allergens Der f 37 and Der f 39.</title>
        <authorList>
            <person name="Chen J."/>
            <person name="Cai Z."/>
            <person name="Fan D."/>
            <person name="Hu J."/>
            <person name="Hou Y."/>
            <person name="He Y."/>
            <person name="Zhang Z."/>
            <person name="Zhao Z."/>
            <person name="Gao P."/>
            <person name="Hu W."/>
            <person name="Sun J."/>
            <person name="Li J."/>
            <person name="Ji K."/>
        </authorList>
    </citation>
    <scope>NUCLEOTIDE SEQUENCE</scope>
    <source>
        <strain evidence="3">JKM2019</strain>
    </source>
</reference>
<organism evidence="3">
    <name type="scientific">Dermatophagoides farinae</name>
    <name type="common">American house dust mite</name>
    <dbReference type="NCBI Taxonomy" id="6954"/>
    <lineage>
        <taxon>Eukaryota</taxon>
        <taxon>Metazoa</taxon>
        <taxon>Ecdysozoa</taxon>
        <taxon>Arthropoda</taxon>
        <taxon>Chelicerata</taxon>
        <taxon>Arachnida</taxon>
        <taxon>Acari</taxon>
        <taxon>Acariformes</taxon>
        <taxon>Sarcoptiformes</taxon>
        <taxon>Astigmata</taxon>
        <taxon>Psoroptidia</taxon>
        <taxon>Analgoidea</taxon>
        <taxon>Pyroglyphidae</taxon>
        <taxon>Dermatophagoidinae</taxon>
        <taxon>Dermatophagoides</taxon>
    </lineage>
</organism>
<comment type="caution">
    <text evidence="3">The sequence shown here is derived from an EMBL/GenBank/DDBJ whole genome shotgun (WGS) entry which is preliminary data.</text>
</comment>
<feature type="compositionally biased region" description="Basic and acidic residues" evidence="1">
    <location>
        <begin position="109"/>
        <end position="120"/>
    </location>
</feature>
<sequence>MTKLINMVVTINMMMIIMMITIIEAMKQQKLMPPPRADNAYGRSACYLCPKTKRSIQQMTKDISEIKHLVSKCKCGDKQPPSNDENRIEYDYDDYNYDEFSSRHQHRYQRQEDDNEEVIHFSDSQDSLSSD</sequence>